<evidence type="ECO:0000256" key="1">
    <source>
        <dbReference type="ARBA" id="ARBA00023002"/>
    </source>
</evidence>
<evidence type="ECO:0000259" key="3">
    <source>
        <dbReference type="Pfam" id="PF22725"/>
    </source>
</evidence>
<reference evidence="4" key="1">
    <citation type="submission" date="2020-06" db="EMBL/GenBank/DDBJ databases">
        <title>Legume-microbial interactions unlock mineral nutrients during tropical forest succession.</title>
        <authorList>
            <person name="Epihov D.Z."/>
        </authorList>
    </citation>
    <scope>NUCLEOTIDE SEQUENCE [LARGE SCALE GENOMIC DNA]</scope>
    <source>
        <strain evidence="4">Pan2503</strain>
    </source>
</reference>
<dbReference type="InterPro" id="IPR050463">
    <property type="entry name" value="Gfo/Idh/MocA_oxidrdct_glycsds"/>
</dbReference>
<dbReference type="SUPFAM" id="SSF55347">
    <property type="entry name" value="Glyceraldehyde-3-phosphate dehydrogenase-like, C-terminal domain"/>
    <property type="match status" value="1"/>
</dbReference>
<dbReference type="Proteomes" id="UP000567293">
    <property type="component" value="Unassembled WGS sequence"/>
</dbReference>
<dbReference type="InterPro" id="IPR000683">
    <property type="entry name" value="Gfo/Idh/MocA-like_OxRdtase_N"/>
</dbReference>
<feature type="domain" description="GFO/IDH/MocA-like oxidoreductase" evidence="3">
    <location>
        <begin position="127"/>
        <end position="247"/>
    </location>
</feature>
<evidence type="ECO:0000313" key="5">
    <source>
        <dbReference type="Proteomes" id="UP000567293"/>
    </source>
</evidence>
<evidence type="ECO:0000313" key="4">
    <source>
        <dbReference type="EMBL" id="MBA0085860.1"/>
    </source>
</evidence>
<dbReference type="PANTHER" id="PTHR43818">
    <property type="entry name" value="BCDNA.GH03377"/>
    <property type="match status" value="1"/>
</dbReference>
<evidence type="ECO:0000259" key="2">
    <source>
        <dbReference type="Pfam" id="PF01408"/>
    </source>
</evidence>
<comment type="caution">
    <text evidence="4">The sequence shown here is derived from an EMBL/GenBank/DDBJ whole genome shotgun (WGS) entry which is preliminary data.</text>
</comment>
<dbReference type="PANTHER" id="PTHR43818:SF11">
    <property type="entry name" value="BCDNA.GH03377"/>
    <property type="match status" value="1"/>
</dbReference>
<keyword evidence="5" id="KW-1185">Reference proteome</keyword>
<dbReference type="GO" id="GO:0016491">
    <property type="term" value="F:oxidoreductase activity"/>
    <property type="evidence" value="ECO:0007669"/>
    <property type="project" value="UniProtKB-KW"/>
</dbReference>
<dbReference type="Pfam" id="PF01408">
    <property type="entry name" value="GFO_IDH_MocA"/>
    <property type="match status" value="1"/>
</dbReference>
<proteinExistence type="predicted"/>
<dbReference type="EMBL" id="JACDQQ010001242">
    <property type="protein sequence ID" value="MBA0085860.1"/>
    <property type="molecule type" value="Genomic_DNA"/>
</dbReference>
<dbReference type="GO" id="GO:0000166">
    <property type="term" value="F:nucleotide binding"/>
    <property type="evidence" value="ECO:0007669"/>
    <property type="project" value="InterPro"/>
</dbReference>
<accession>A0A7V8SX29</accession>
<dbReference type="Pfam" id="PF22725">
    <property type="entry name" value="GFO_IDH_MocA_C3"/>
    <property type="match status" value="1"/>
</dbReference>
<organism evidence="4 5">
    <name type="scientific">Candidatus Acidiferrum panamense</name>
    <dbReference type="NCBI Taxonomy" id="2741543"/>
    <lineage>
        <taxon>Bacteria</taxon>
        <taxon>Pseudomonadati</taxon>
        <taxon>Acidobacteriota</taxon>
        <taxon>Terriglobia</taxon>
        <taxon>Candidatus Acidiferrales</taxon>
        <taxon>Candidatus Acidiferrum</taxon>
    </lineage>
</organism>
<sequence length="327" mass="35811">MNFAIVGCGRIGQKRARALQACGHRIRALADVVKQRAEHLSIECPEAVPSTDWRCAVSRSDIDAVAVATTNQWLAPVTLAAVRAGKHVIVEKPAGRSVSEIAEVAAASAQAAVCVQVGFNHRYHPAVQKARETVDSGALGSLFVVRGRYGHGGRVGYEKEWRGNPEISGGGELIDQGVHLIDLARWFLGDFTHIEGHVHTYFWKMPVDDNAFLSLRTAAGQTAWLHASSTEWKNLFSLEIYGRHGKLDIQGLGGTYGTERIAFYRMLPEMGPPETTVWEYPAEDQSWQLELADFERSVQGGKSFGPTLADAQAALEIVESIYRTTAE</sequence>
<dbReference type="SUPFAM" id="SSF51735">
    <property type="entry name" value="NAD(P)-binding Rossmann-fold domains"/>
    <property type="match status" value="1"/>
</dbReference>
<dbReference type="InterPro" id="IPR055170">
    <property type="entry name" value="GFO_IDH_MocA-like_dom"/>
</dbReference>
<feature type="domain" description="Gfo/Idh/MocA-like oxidoreductase N-terminal" evidence="2">
    <location>
        <begin position="1"/>
        <end position="119"/>
    </location>
</feature>
<keyword evidence="1" id="KW-0560">Oxidoreductase</keyword>
<protein>
    <submittedName>
        <fullName evidence="4">Gfo/Idh/MocA family oxidoreductase</fullName>
    </submittedName>
</protein>
<name>A0A7V8SX29_9BACT</name>
<dbReference type="InterPro" id="IPR036291">
    <property type="entry name" value="NAD(P)-bd_dom_sf"/>
</dbReference>
<gene>
    <name evidence="4" type="ORF">HRJ53_12755</name>
</gene>
<dbReference type="Gene3D" id="3.30.360.10">
    <property type="entry name" value="Dihydrodipicolinate Reductase, domain 2"/>
    <property type="match status" value="1"/>
</dbReference>
<dbReference type="AlphaFoldDB" id="A0A7V8SX29"/>
<dbReference type="Gene3D" id="3.40.50.720">
    <property type="entry name" value="NAD(P)-binding Rossmann-like Domain"/>
    <property type="match status" value="1"/>
</dbReference>